<dbReference type="EMBL" id="JBHRYQ010000001">
    <property type="protein sequence ID" value="MFC3810642.1"/>
    <property type="molecule type" value="Genomic_DNA"/>
</dbReference>
<comment type="caution">
    <text evidence="1">The sequence shown here is derived from an EMBL/GenBank/DDBJ whole genome shotgun (WGS) entry which is preliminary data.</text>
</comment>
<evidence type="ECO:0000313" key="1">
    <source>
        <dbReference type="EMBL" id="MFC3810642.1"/>
    </source>
</evidence>
<sequence length="237" mass="27012">MVLFKNYFSRNLARHIGFCGLVITIFACQTDSIETRKDYFPLNESLVRIYEVTENTYTVTGEPTQKKYFLKEQISNITSSDGISSDFILQRYTRNTATETWALGSIQKGTLKPDRLTFEENGEIKPKLFFPLYDKASWTIPQSNASSEPLKVTVTKQNESLTIGNENIEDIFVVQFRNDSTLIDLRRELETYAPNIGLVSAEYTSFDYCQSTPSCIGKGIINFGTSKKMKLISYSKE</sequence>
<accession>A0ABV7YWG1</accession>
<proteinExistence type="predicted"/>
<evidence type="ECO:0008006" key="3">
    <source>
        <dbReference type="Google" id="ProtNLM"/>
    </source>
</evidence>
<keyword evidence="2" id="KW-1185">Reference proteome</keyword>
<reference evidence="2" key="1">
    <citation type="journal article" date="2019" name="Int. J. Syst. Evol. Microbiol.">
        <title>The Global Catalogue of Microorganisms (GCM) 10K type strain sequencing project: providing services to taxonomists for standard genome sequencing and annotation.</title>
        <authorList>
            <consortium name="The Broad Institute Genomics Platform"/>
            <consortium name="The Broad Institute Genome Sequencing Center for Infectious Disease"/>
            <person name="Wu L."/>
            <person name="Ma J."/>
        </authorList>
    </citation>
    <scope>NUCLEOTIDE SEQUENCE [LARGE SCALE GENOMIC DNA]</scope>
    <source>
        <strain evidence="2">CECT 7956</strain>
    </source>
</reference>
<dbReference type="PROSITE" id="PS51257">
    <property type="entry name" value="PROKAR_LIPOPROTEIN"/>
    <property type="match status" value="1"/>
</dbReference>
<name>A0ABV7YWG1_9BACT</name>
<organism evidence="1 2">
    <name type="scientific">Lacihabitans lacunae</name>
    <dbReference type="NCBI Taxonomy" id="1028214"/>
    <lineage>
        <taxon>Bacteria</taxon>
        <taxon>Pseudomonadati</taxon>
        <taxon>Bacteroidota</taxon>
        <taxon>Cytophagia</taxon>
        <taxon>Cytophagales</taxon>
        <taxon>Leadbetterellaceae</taxon>
        <taxon>Lacihabitans</taxon>
    </lineage>
</organism>
<dbReference type="Proteomes" id="UP001595616">
    <property type="component" value="Unassembled WGS sequence"/>
</dbReference>
<dbReference type="RefSeq" id="WP_379836929.1">
    <property type="nucleotide sequence ID" value="NZ_JBHRYQ010000001.1"/>
</dbReference>
<gene>
    <name evidence="1" type="ORF">ACFOOI_08255</name>
</gene>
<evidence type="ECO:0000313" key="2">
    <source>
        <dbReference type="Proteomes" id="UP001595616"/>
    </source>
</evidence>
<protein>
    <recommendedName>
        <fullName evidence="3">Lipoprotein</fullName>
    </recommendedName>
</protein>